<gene>
    <name evidence="1" type="ORF">LCGC14_1783160</name>
</gene>
<proteinExistence type="predicted"/>
<dbReference type="AlphaFoldDB" id="A0A0F9GUW3"/>
<name>A0A0F9GUW3_9ZZZZ</name>
<comment type="caution">
    <text evidence="1">The sequence shown here is derived from an EMBL/GenBank/DDBJ whole genome shotgun (WGS) entry which is preliminary data.</text>
</comment>
<accession>A0A0F9GUW3</accession>
<evidence type="ECO:0000313" key="1">
    <source>
        <dbReference type="EMBL" id="KKM02559.1"/>
    </source>
</evidence>
<organism evidence="1">
    <name type="scientific">marine sediment metagenome</name>
    <dbReference type="NCBI Taxonomy" id="412755"/>
    <lineage>
        <taxon>unclassified sequences</taxon>
        <taxon>metagenomes</taxon>
        <taxon>ecological metagenomes</taxon>
    </lineage>
</organism>
<dbReference type="EMBL" id="LAZR01016897">
    <property type="protein sequence ID" value="KKM02559.1"/>
    <property type="molecule type" value="Genomic_DNA"/>
</dbReference>
<sequence length="57" mass="6850">MKDKEIIKALLRVIDRKDKDIINLLNGRSVLVVKDGEWLERYTNLFFHFGLNMFRNI</sequence>
<protein>
    <submittedName>
        <fullName evidence="1">Uncharacterized protein</fullName>
    </submittedName>
</protein>
<reference evidence="1" key="1">
    <citation type="journal article" date="2015" name="Nature">
        <title>Complex archaea that bridge the gap between prokaryotes and eukaryotes.</title>
        <authorList>
            <person name="Spang A."/>
            <person name="Saw J.H."/>
            <person name="Jorgensen S.L."/>
            <person name="Zaremba-Niedzwiedzka K."/>
            <person name="Martijn J."/>
            <person name="Lind A.E."/>
            <person name="van Eijk R."/>
            <person name="Schleper C."/>
            <person name="Guy L."/>
            <person name="Ettema T.J."/>
        </authorList>
    </citation>
    <scope>NUCLEOTIDE SEQUENCE</scope>
</reference>